<dbReference type="EMBL" id="CAJPWZ010000752">
    <property type="protein sequence ID" value="CAG2200603.1"/>
    <property type="molecule type" value="Genomic_DNA"/>
</dbReference>
<dbReference type="InterPro" id="IPR006201">
    <property type="entry name" value="Neur_channel"/>
</dbReference>
<sequence>MESCSKMLETITERYTEYYKPLTNAENLLALTTSYGSRGRNIKVDFRNYNDKARPGTVTTPTVIVDHTLSLLRIVEFGPKTLTAEVWQALHWKDPRLTWTPRSYHGLQSLSIPADSVWLPDVVLYNNGGSEQGQLSKVRATVYYHGMVYLVIPSRIVSYCDSSTPNEQGDVTCQWKFGSWTNNGLKVNLTNSRPPDVSNYEVNSAVDVLKVDSTRNEIFYECCPEPYPDITYKLTLKRKG</sequence>
<dbReference type="OrthoDB" id="410315at2759"/>
<dbReference type="FunFam" id="2.70.170.10:FF:000028">
    <property type="entry name" value="AcetylCholine Receptor"/>
    <property type="match status" value="1"/>
</dbReference>
<gene>
    <name evidence="2" type="ORF">MEDL_15251</name>
</gene>
<dbReference type="GO" id="GO:0004888">
    <property type="term" value="F:transmembrane signaling receptor activity"/>
    <property type="evidence" value="ECO:0007669"/>
    <property type="project" value="InterPro"/>
</dbReference>
<accession>A0A8S3R663</accession>
<dbReference type="AlphaFoldDB" id="A0A8S3R663"/>
<reference evidence="2" key="1">
    <citation type="submission" date="2021-03" db="EMBL/GenBank/DDBJ databases">
        <authorList>
            <person name="Bekaert M."/>
        </authorList>
    </citation>
    <scope>NUCLEOTIDE SEQUENCE</scope>
</reference>
<dbReference type="Proteomes" id="UP000683360">
    <property type="component" value="Unassembled WGS sequence"/>
</dbReference>
<evidence type="ECO:0000313" key="3">
    <source>
        <dbReference type="Proteomes" id="UP000683360"/>
    </source>
</evidence>
<dbReference type="SUPFAM" id="SSF63712">
    <property type="entry name" value="Nicotinic receptor ligand binding domain-like"/>
    <property type="match status" value="1"/>
</dbReference>
<evidence type="ECO:0000259" key="1">
    <source>
        <dbReference type="Pfam" id="PF02931"/>
    </source>
</evidence>
<evidence type="ECO:0000313" key="2">
    <source>
        <dbReference type="EMBL" id="CAG2200603.1"/>
    </source>
</evidence>
<dbReference type="PANTHER" id="PTHR18945">
    <property type="entry name" value="NEUROTRANSMITTER GATED ION CHANNEL"/>
    <property type="match status" value="1"/>
</dbReference>
<keyword evidence="3" id="KW-1185">Reference proteome</keyword>
<organism evidence="2 3">
    <name type="scientific">Mytilus edulis</name>
    <name type="common">Blue mussel</name>
    <dbReference type="NCBI Taxonomy" id="6550"/>
    <lineage>
        <taxon>Eukaryota</taxon>
        <taxon>Metazoa</taxon>
        <taxon>Spiralia</taxon>
        <taxon>Lophotrochozoa</taxon>
        <taxon>Mollusca</taxon>
        <taxon>Bivalvia</taxon>
        <taxon>Autobranchia</taxon>
        <taxon>Pteriomorphia</taxon>
        <taxon>Mytilida</taxon>
        <taxon>Mytiloidea</taxon>
        <taxon>Mytilidae</taxon>
        <taxon>Mytilinae</taxon>
        <taxon>Mytilus</taxon>
    </lineage>
</organism>
<dbReference type="InterPro" id="IPR036734">
    <property type="entry name" value="Neur_chan_lig-bd_sf"/>
</dbReference>
<feature type="domain" description="Neurotransmitter-gated ion-channel ligand-binding" evidence="1">
    <location>
        <begin position="46"/>
        <end position="239"/>
    </location>
</feature>
<dbReference type="GO" id="GO:0005230">
    <property type="term" value="F:extracellular ligand-gated monoatomic ion channel activity"/>
    <property type="evidence" value="ECO:0007669"/>
    <property type="project" value="InterPro"/>
</dbReference>
<comment type="caution">
    <text evidence="2">The sequence shown here is derived from an EMBL/GenBank/DDBJ whole genome shotgun (WGS) entry which is preliminary data.</text>
</comment>
<protein>
    <submittedName>
        <fullName evidence="2">CHRNA7</fullName>
    </submittedName>
</protein>
<dbReference type="Gene3D" id="2.70.170.10">
    <property type="entry name" value="Neurotransmitter-gated ion-channel ligand-binding domain"/>
    <property type="match status" value="1"/>
</dbReference>
<name>A0A8S3R663_MYTED</name>
<dbReference type="GO" id="GO:0016020">
    <property type="term" value="C:membrane"/>
    <property type="evidence" value="ECO:0007669"/>
    <property type="project" value="InterPro"/>
</dbReference>
<dbReference type="Pfam" id="PF02931">
    <property type="entry name" value="Neur_chan_LBD"/>
    <property type="match status" value="1"/>
</dbReference>
<dbReference type="InterPro" id="IPR006202">
    <property type="entry name" value="Neur_chan_lig-bd"/>
</dbReference>
<proteinExistence type="predicted"/>